<evidence type="ECO:0000256" key="5">
    <source>
        <dbReference type="ARBA" id="ARBA00023004"/>
    </source>
</evidence>
<feature type="binding site" evidence="6">
    <location>
        <position position="203"/>
    </location>
    <ligand>
        <name>Fe cation</name>
        <dbReference type="ChEBI" id="CHEBI:24875"/>
    </ligand>
</feature>
<proteinExistence type="inferred from homology"/>
<comment type="cofactor">
    <cofactor evidence="6">
        <name>Fe(2+)</name>
        <dbReference type="ChEBI" id="CHEBI:29033"/>
    </cofactor>
    <text evidence="6">Binds 1 Fe(2+) ion.</text>
</comment>
<dbReference type="EMBL" id="VIVK01000001">
    <property type="protein sequence ID" value="TWD83812.1"/>
    <property type="molecule type" value="Genomic_DNA"/>
</dbReference>
<name>A0A561BYP3_9ACTN</name>
<evidence type="ECO:0000256" key="6">
    <source>
        <dbReference type="HAMAP-Rule" id="MF_00163"/>
    </source>
</evidence>
<accession>A0A561BYP3</accession>
<evidence type="ECO:0000256" key="2">
    <source>
        <dbReference type="ARBA" id="ARBA00022723"/>
    </source>
</evidence>
<reference evidence="7 8" key="1">
    <citation type="submission" date="2019-06" db="EMBL/GenBank/DDBJ databases">
        <title>Sequencing the genomes of 1000 actinobacteria strains.</title>
        <authorList>
            <person name="Klenk H.-P."/>
        </authorList>
    </citation>
    <scope>NUCLEOTIDE SEQUENCE [LARGE SCALE GENOMIC DNA]</scope>
    <source>
        <strain evidence="7 8">DSM 24683</strain>
    </source>
</reference>
<dbReference type="AlphaFoldDB" id="A0A561BYP3"/>
<evidence type="ECO:0000313" key="7">
    <source>
        <dbReference type="EMBL" id="TWD83812.1"/>
    </source>
</evidence>
<dbReference type="InterPro" id="IPR023635">
    <property type="entry name" value="Peptide_deformylase"/>
</dbReference>
<comment type="similarity">
    <text evidence="1 6">Belongs to the polypeptide deformylase family.</text>
</comment>
<evidence type="ECO:0000256" key="4">
    <source>
        <dbReference type="ARBA" id="ARBA00022917"/>
    </source>
</evidence>
<dbReference type="Pfam" id="PF01327">
    <property type="entry name" value="Pep_deformylase"/>
    <property type="match status" value="1"/>
</dbReference>
<gene>
    <name evidence="6" type="primary">def</name>
    <name evidence="7" type="ORF">FB561_4981</name>
</gene>
<dbReference type="CDD" id="cd00487">
    <property type="entry name" value="Pep_deformylase"/>
    <property type="match status" value="1"/>
</dbReference>
<evidence type="ECO:0000256" key="3">
    <source>
        <dbReference type="ARBA" id="ARBA00022801"/>
    </source>
</evidence>
<keyword evidence="4 6" id="KW-0648">Protein biosynthesis</keyword>
<dbReference type="RefSeq" id="WP_238335037.1">
    <property type="nucleotide sequence ID" value="NZ_VIVK01000001.1"/>
</dbReference>
<feature type="active site" evidence="6">
    <location>
        <position position="204"/>
    </location>
</feature>
<comment type="catalytic activity">
    <reaction evidence="6">
        <text>N-terminal N-formyl-L-methionyl-[peptide] + H2O = N-terminal L-methionyl-[peptide] + formate</text>
        <dbReference type="Rhea" id="RHEA:24420"/>
        <dbReference type="Rhea" id="RHEA-COMP:10639"/>
        <dbReference type="Rhea" id="RHEA-COMP:10640"/>
        <dbReference type="ChEBI" id="CHEBI:15377"/>
        <dbReference type="ChEBI" id="CHEBI:15740"/>
        <dbReference type="ChEBI" id="CHEBI:49298"/>
        <dbReference type="ChEBI" id="CHEBI:64731"/>
        <dbReference type="EC" id="3.5.1.88"/>
    </reaction>
</comment>
<organism evidence="7 8">
    <name type="scientific">Kribbella amoyensis</name>
    <dbReference type="NCBI Taxonomy" id="996641"/>
    <lineage>
        <taxon>Bacteria</taxon>
        <taxon>Bacillati</taxon>
        <taxon>Actinomycetota</taxon>
        <taxon>Actinomycetes</taxon>
        <taxon>Propionibacteriales</taxon>
        <taxon>Kribbellaceae</taxon>
        <taxon>Kribbella</taxon>
    </lineage>
</organism>
<dbReference type="GO" id="GO:0042586">
    <property type="term" value="F:peptide deformylase activity"/>
    <property type="evidence" value="ECO:0007669"/>
    <property type="project" value="UniProtKB-UniRule"/>
</dbReference>
<comment type="caution">
    <text evidence="7">The sequence shown here is derived from an EMBL/GenBank/DDBJ whole genome shotgun (WGS) entry which is preliminary data.</text>
</comment>
<dbReference type="FunFam" id="3.90.45.10:FF:000003">
    <property type="entry name" value="Peptide deformylase"/>
    <property type="match status" value="1"/>
</dbReference>
<dbReference type="NCBIfam" id="NF001159">
    <property type="entry name" value="PRK00150.1-3"/>
    <property type="match status" value="1"/>
</dbReference>
<comment type="function">
    <text evidence="6">Removes the formyl group from the N-terminal Met of newly synthesized proteins. Requires at least a dipeptide for an efficient rate of reaction. N-terminal L-methionine is a prerequisite for activity but the enzyme has broad specificity at other positions.</text>
</comment>
<dbReference type="InterPro" id="IPR036821">
    <property type="entry name" value="Peptide_deformylase_sf"/>
</dbReference>
<dbReference type="PANTHER" id="PTHR10458:SF2">
    <property type="entry name" value="PEPTIDE DEFORMYLASE, MITOCHONDRIAL"/>
    <property type="match status" value="1"/>
</dbReference>
<dbReference type="EC" id="3.5.1.88" evidence="6"/>
<dbReference type="GO" id="GO:0006412">
    <property type="term" value="P:translation"/>
    <property type="evidence" value="ECO:0007669"/>
    <property type="project" value="UniProtKB-UniRule"/>
</dbReference>
<sequence length="249" mass="26789">MRITRRTLLAGTATAPLTGLLSPRGVTQGVTPQTMTGATTIKDAITGLLDKYGDEDGVAPIVSLGDPVLRQPAALYDGQVDDQVLSEFVALLRRTMLTAPGVGGAAPQVGIPIQVAVLEDPAPVSAEVAEARQRYPLEFFAVVNPEYAALDGRRRGFFEGCLSMPGYTGVVNRHLAVEATYFDPAGTPQRRELTGWQARIFQHETDHLGGTVYVDKVETRSLCTTQNYLDHWDAPVPARAAEVLGFELA</sequence>
<feature type="binding site" evidence="6">
    <location>
        <position position="207"/>
    </location>
    <ligand>
        <name>Fe cation</name>
        <dbReference type="ChEBI" id="CHEBI:24875"/>
    </ligand>
</feature>
<keyword evidence="8" id="KW-1185">Reference proteome</keyword>
<dbReference type="PRINTS" id="PR01576">
    <property type="entry name" value="PDEFORMYLASE"/>
</dbReference>
<keyword evidence="5 6" id="KW-0408">Iron</keyword>
<dbReference type="SUPFAM" id="SSF56420">
    <property type="entry name" value="Peptide deformylase"/>
    <property type="match status" value="1"/>
</dbReference>
<dbReference type="GO" id="GO:0046872">
    <property type="term" value="F:metal ion binding"/>
    <property type="evidence" value="ECO:0007669"/>
    <property type="project" value="UniProtKB-KW"/>
</dbReference>
<feature type="binding site" evidence="6">
    <location>
        <position position="161"/>
    </location>
    <ligand>
        <name>Fe cation</name>
        <dbReference type="ChEBI" id="CHEBI:24875"/>
    </ligand>
</feature>
<dbReference type="PANTHER" id="PTHR10458">
    <property type="entry name" value="PEPTIDE DEFORMYLASE"/>
    <property type="match status" value="1"/>
</dbReference>
<dbReference type="Proteomes" id="UP000318380">
    <property type="component" value="Unassembled WGS sequence"/>
</dbReference>
<evidence type="ECO:0000313" key="8">
    <source>
        <dbReference type="Proteomes" id="UP000318380"/>
    </source>
</evidence>
<dbReference type="Gene3D" id="3.90.45.10">
    <property type="entry name" value="Peptide deformylase"/>
    <property type="match status" value="1"/>
</dbReference>
<protein>
    <recommendedName>
        <fullName evidence="6">Peptide deformylase</fullName>
        <shortName evidence="6">PDF</shortName>
        <ecNumber evidence="6">3.5.1.88</ecNumber>
    </recommendedName>
    <alternativeName>
        <fullName evidence="6">Polypeptide deformylase</fullName>
    </alternativeName>
</protein>
<keyword evidence="2 6" id="KW-0479">Metal-binding</keyword>
<dbReference type="HAMAP" id="MF_00163">
    <property type="entry name" value="Pep_deformylase"/>
    <property type="match status" value="1"/>
</dbReference>
<keyword evidence="3 6" id="KW-0378">Hydrolase</keyword>
<evidence type="ECO:0000256" key="1">
    <source>
        <dbReference type="ARBA" id="ARBA00010759"/>
    </source>
</evidence>